<dbReference type="InterPro" id="IPR036135">
    <property type="entry name" value="MoeA_linker/N_sf"/>
</dbReference>
<reference evidence="8 9" key="1">
    <citation type="submission" date="2017-03" db="EMBL/GenBank/DDBJ databases">
        <title>Draft Genome sequence of Marispirochaeta sp. strain JC444.</title>
        <authorList>
            <person name="Shivani Y."/>
            <person name="Subhash Y."/>
            <person name="Sasikala C."/>
            <person name="Ramana C."/>
        </authorList>
    </citation>
    <scope>NUCLEOTIDE SEQUENCE [LARGE SCALE GENOMIC DNA]</scope>
    <source>
        <strain evidence="8 9">JC444</strain>
    </source>
</reference>
<dbReference type="NCBIfam" id="TIGR00177">
    <property type="entry name" value="molyb_syn"/>
    <property type="match status" value="1"/>
</dbReference>
<dbReference type="EMBL" id="MWQY01000008">
    <property type="protein sequence ID" value="ORC35717.1"/>
    <property type="molecule type" value="Genomic_DNA"/>
</dbReference>
<dbReference type="InterPro" id="IPR008284">
    <property type="entry name" value="MoCF_biosynth_CS"/>
</dbReference>
<dbReference type="GO" id="GO:0061599">
    <property type="term" value="F:molybdopterin molybdotransferase activity"/>
    <property type="evidence" value="ECO:0007669"/>
    <property type="project" value="UniProtKB-UniRule"/>
</dbReference>
<keyword evidence="6" id="KW-0500">Molybdenum</keyword>
<dbReference type="Pfam" id="PF00994">
    <property type="entry name" value="MoCF_biosynth"/>
    <property type="match status" value="1"/>
</dbReference>
<dbReference type="InterPro" id="IPR005110">
    <property type="entry name" value="MoeA_linker/N"/>
</dbReference>
<evidence type="ECO:0000256" key="2">
    <source>
        <dbReference type="ARBA" id="ARBA00005046"/>
    </source>
</evidence>
<comment type="caution">
    <text evidence="8">The sequence shown here is derived from an EMBL/GenBank/DDBJ whole genome shotgun (WGS) entry which is preliminary data.</text>
</comment>
<dbReference type="AlphaFoldDB" id="A0A1Y1RZY5"/>
<name>A0A1Y1RZY5_9SPIO</name>
<organism evidence="8 9">
    <name type="scientific">Marispirochaeta aestuarii</name>
    <dbReference type="NCBI Taxonomy" id="1963862"/>
    <lineage>
        <taxon>Bacteria</taxon>
        <taxon>Pseudomonadati</taxon>
        <taxon>Spirochaetota</taxon>
        <taxon>Spirochaetia</taxon>
        <taxon>Spirochaetales</taxon>
        <taxon>Spirochaetaceae</taxon>
        <taxon>Marispirochaeta</taxon>
    </lineage>
</organism>
<comment type="catalytic activity">
    <reaction evidence="5">
        <text>adenylyl-molybdopterin + molybdate = Mo-molybdopterin + AMP + H(+)</text>
        <dbReference type="Rhea" id="RHEA:35047"/>
        <dbReference type="ChEBI" id="CHEBI:15378"/>
        <dbReference type="ChEBI" id="CHEBI:36264"/>
        <dbReference type="ChEBI" id="CHEBI:62727"/>
        <dbReference type="ChEBI" id="CHEBI:71302"/>
        <dbReference type="ChEBI" id="CHEBI:456215"/>
        <dbReference type="EC" id="2.10.1.1"/>
    </reaction>
</comment>
<dbReference type="STRING" id="1963862.B4O97_08740"/>
<accession>A0A1Y1RZY5</accession>
<dbReference type="RefSeq" id="WP_083050084.1">
    <property type="nucleotide sequence ID" value="NZ_MWQY01000008.1"/>
</dbReference>
<dbReference type="InterPro" id="IPR001453">
    <property type="entry name" value="MoaB/Mog_dom"/>
</dbReference>
<keyword evidence="6" id="KW-0479">Metal-binding</keyword>
<dbReference type="InterPro" id="IPR038987">
    <property type="entry name" value="MoeA-like"/>
</dbReference>
<dbReference type="PROSITE" id="PS01079">
    <property type="entry name" value="MOCF_BIOSYNTHESIS_2"/>
    <property type="match status" value="1"/>
</dbReference>
<evidence type="ECO:0000256" key="4">
    <source>
        <dbReference type="ARBA" id="ARBA00023150"/>
    </source>
</evidence>
<evidence type="ECO:0000259" key="7">
    <source>
        <dbReference type="SMART" id="SM00852"/>
    </source>
</evidence>
<dbReference type="InterPro" id="IPR036425">
    <property type="entry name" value="MoaB/Mog-like_dom_sf"/>
</dbReference>
<protein>
    <recommendedName>
        <fullName evidence="6">Molybdopterin molybdenumtransferase</fullName>
        <ecNumber evidence="6">2.10.1.1</ecNumber>
    </recommendedName>
</protein>
<feature type="domain" description="MoaB/Mog" evidence="7">
    <location>
        <begin position="188"/>
        <end position="327"/>
    </location>
</feature>
<dbReference type="OrthoDB" id="9804758at2"/>
<dbReference type="SUPFAM" id="SSF63882">
    <property type="entry name" value="MoeA N-terminal region -like"/>
    <property type="match status" value="1"/>
</dbReference>
<dbReference type="GO" id="GO:0006777">
    <property type="term" value="P:Mo-molybdopterin cofactor biosynthetic process"/>
    <property type="evidence" value="ECO:0007669"/>
    <property type="project" value="UniProtKB-UniRule"/>
</dbReference>
<dbReference type="CDD" id="cd00887">
    <property type="entry name" value="MoeA"/>
    <property type="match status" value="1"/>
</dbReference>
<dbReference type="GO" id="GO:0046872">
    <property type="term" value="F:metal ion binding"/>
    <property type="evidence" value="ECO:0007669"/>
    <property type="project" value="UniProtKB-UniRule"/>
</dbReference>
<comment type="function">
    <text evidence="1 6">Catalyzes the insertion of molybdate into adenylated molybdopterin with the concomitant release of AMP.</text>
</comment>
<dbReference type="InterPro" id="IPR005111">
    <property type="entry name" value="MoeA_C_domain_IV"/>
</dbReference>
<dbReference type="PANTHER" id="PTHR10192:SF5">
    <property type="entry name" value="GEPHYRIN"/>
    <property type="match status" value="1"/>
</dbReference>
<gene>
    <name evidence="8" type="ORF">B4O97_08740</name>
</gene>
<dbReference type="InterPro" id="IPR036688">
    <property type="entry name" value="MoeA_C_domain_IV_sf"/>
</dbReference>
<keyword evidence="6" id="KW-0460">Magnesium</keyword>
<comment type="similarity">
    <text evidence="3 6">Belongs to the MoeA family.</text>
</comment>
<dbReference type="SUPFAM" id="SSF53218">
    <property type="entry name" value="Molybdenum cofactor biosynthesis proteins"/>
    <property type="match status" value="1"/>
</dbReference>
<dbReference type="EC" id="2.10.1.1" evidence="6"/>
<sequence>MVELFRLSRPEDALEALLSALPSGTFRRETLPLEEALGRVCSREIRSPQALPSFVRSTMDGYALRAADTYGASEGLPAYLQLTGEVPMGAAPSFSLKKGECALVHTGGMIPEGSDAVVMVERTQKSRDDEIEVLRSVAEGENLVQIGEDVAAGSLVFPAGHLLRPQDIGGLSALGIESLEVAGKPKVAIISTGDEVVPPGTRPEPGQVRDINSYTLSALISDAGGIPVKKGIIADDYKLILSGAKSALEESEALVISAGSSVSVRDVTAEVIDELGKPGVLVHGVSIKPGKPTILAVCDGKPVIGLPGNPVSAFVAARLFLLPLVRRLLGTEENPLNTAERSVRARLSRNIASSAGRSDYVPVRLIHGKQELPEAEPVFGKSNLIYTLIRADGLVSIPEEANGLHRDDEITVRLF</sequence>
<keyword evidence="9" id="KW-1185">Reference proteome</keyword>
<dbReference type="Pfam" id="PF03453">
    <property type="entry name" value="MoeA_N"/>
    <property type="match status" value="1"/>
</dbReference>
<dbReference type="Gene3D" id="3.90.105.10">
    <property type="entry name" value="Molybdopterin biosynthesis moea protein, domain 2"/>
    <property type="match status" value="1"/>
</dbReference>
<dbReference type="GO" id="GO:0005829">
    <property type="term" value="C:cytosol"/>
    <property type="evidence" value="ECO:0007669"/>
    <property type="project" value="TreeGrafter"/>
</dbReference>
<evidence type="ECO:0000256" key="3">
    <source>
        <dbReference type="ARBA" id="ARBA00010763"/>
    </source>
</evidence>
<dbReference type="Gene3D" id="2.40.340.10">
    <property type="entry name" value="MoeA, C-terminal, domain IV"/>
    <property type="match status" value="1"/>
</dbReference>
<evidence type="ECO:0000256" key="6">
    <source>
        <dbReference type="RuleBase" id="RU365090"/>
    </source>
</evidence>
<keyword evidence="6 8" id="KW-0808">Transferase</keyword>
<dbReference type="SUPFAM" id="SSF63867">
    <property type="entry name" value="MoeA C-terminal domain-like"/>
    <property type="match status" value="1"/>
</dbReference>
<dbReference type="UniPathway" id="UPA00344"/>
<dbReference type="SMART" id="SM00852">
    <property type="entry name" value="MoCF_biosynth"/>
    <property type="match status" value="1"/>
</dbReference>
<evidence type="ECO:0000313" key="8">
    <source>
        <dbReference type="EMBL" id="ORC35717.1"/>
    </source>
</evidence>
<dbReference type="Proteomes" id="UP000192343">
    <property type="component" value="Unassembled WGS sequence"/>
</dbReference>
<proteinExistence type="inferred from homology"/>
<dbReference type="Gene3D" id="2.170.190.11">
    <property type="entry name" value="Molybdopterin biosynthesis moea protein, domain 3"/>
    <property type="match status" value="1"/>
</dbReference>
<dbReference type="Gene3D" id="3.40.980.10">
    <property type="entry name" value="MoaB/Mog-like domain"/>
    <property type="match status" value="1"/>
</dbReference>
<evidence type="ECO:0000256" key="5">
    <source>
        <dbReference type="ARBA" id="ARBA00047317"/>
    </source>
</evidence>
<dbReference type="PANTHER" id="PTHR10192">
    <property type="entry name" value="MOLYBDOPTERIN BIOSYNTHESIS PROTEIN"/>
    <property type="match status" value="1"/>
</dbReference>
<comment type="cofactor">
    <cofactor evidence="6">
        <name>Mg(2+)</name>
        <dbReference type="ChEBI" id="CHEBI:18420"/>
    </cofactor>
</comment>
<keyword evidence="4 6" id="KW-0501">Molybdenum cofactor biosynthesis</keyword>
<dbReference type="NCBIfam" id="NF045515">
    <property type="entry name" value="Glp_gephyrin"/>
    <property type="match status" value="1"/>
</dbReference>
<evidence type="ECO:0000313" key="9">
    <source>
        <dbReference type="Proteomes" id="UP000192343"/>
    </source>
</evidence>
<dbReference type="Pfam" id="PF03454">
    <property type="entry name" value="MoeA_C"/>
    <property type="match status" value="1"/>
</dbReference>
<comment type="pathway">
    <text evidence="2 6">Cofactor biosynthesis; molybdopterin biosynthesis.</text>
</comment>
<evidence type="ECO:0000256" key="1">
    <source>
        <dbReference type="ARBA" id="ARBA00002901"/>
    </source>
</evidence>